<dbReference type="AlphaFoldDB" id="A0A9W7F913"/>
<organism evidence="3 4">
    <name type="scientific">Triparma verrucosa</name>
    <dbReference type="NCBI Taxonomy" id="1606542"/>
    <lineage>
        <taxon>Eukaryota</taxon>
        <taxon>Sar</taxon>
        <taxon>Stramenopiles</taxon>
        <taxon>Ochrophyta</taxon>
        <taxon>Bolidophyceae</taxon>
        <taxon>Parmales</taxon>
        <taxon>Triparmaceae</taxon>
        <taxon>Triparma</taxon>
    </lineage>
</organism>
<feature type="compositionally biased region" description="Basic residues" evidence="1">
    <location>
        <begin position="42"/>
        <end position="55"/>
    </location>
</feature>
<protein>
    <submittedName>
        <fullName evidence="3">Uncharacterized protein</fullName>
    </submittedName>
</protein>
<feature type="chain" id="PRO_5040820900" evidence="2">
    <location>
        <begin position="20"/>
        <end position="83"/>
    </location>
</feature>
<accession>A0A9W7F913</accession>
<keyword evidence="4" id="KW-1185">Reference proteome</keyword>
<keyword evidence="2" id="KW-0732">Signal</keyword>
<sequence>MNYVYVTLLLCLFIHSGYSFAPSTFGLARQSTLLPAKHAMKKAAKGHNAYRPKKSRPSDKNRKKVVYELDTFVKPEEFTVKGS</sequence>
<proteinExistence type="predicted"/>
<dbReference type="Proteomes" id="UP001165160">
    <property type="component" value="Unassembled WGS sequence"/>
</dbReference>
<name>A0A9W7F913_9STRA</name>
<evidence type="ECO:0000313" key="3">
    <source>
        <dbReference type="EMBL" id="GMI07704.1"/>
    </source>
</evidence>
<feature type="signal peptide" evidence="2">
    <location>
        <begin position="1"/>
        <end position="19"/>
    </location>
</feature>
<reference evidence="4" key="1">
    <citation type="journal article" date="2023" name="Commun. Biol.">
        <title>Genome analysis of Parmales, the sister group of diatoms, reveals the evolutionary specialization of diatoms from phago-mixotrophs to photoautotrophs.</title>
        <authorList>
            <person name="Ban H."/>
            <person name="Sato S."/>
            <person name="Yoshikawa S."/>
            <person name="Yamada K."/>
            <person name="Nakamura Y."/>
            <person name="Ichinomiya M."/>
            <person name="Sato N."/>
            <person name="Blanc-Mathieu R."/>
            <person name="Endo H."/>
            <person name="Kuwata A."/>
            <person name="Ogata H."/>
        </authorList>
    </citation>
    <scope>NUCLEOTIDE SEQUENCE [LARGE SCALE GENOMIC DNA]</scope>
    <source>
        <strain evidence="4">NIES 3699</strain>
    </source>
</reference>
<evidence type="ECO:0000313" key="4">
    <source>
        <dbReference type="Proteomes" id="UP001165160"/>
    </source>
</evidence>
<evidence type="ECO:0000256" key="2">
    <source>
        <dbReference type="SAM" id="SignalP"/>
    </source>
</evidence>
<gene>
    <name evidence="3" type="ORF">TrVE_jg4982</name>
</gene>
<comment type="caution">
    <text evidence="3">The sequence shown here is derived from an EMBL/GenBank/DDBJ whole genome shotgun (WGS) entry which is preliminary data.</text>
</comment>
<evidence type="ECO:0000256" key="1">
    <source>
        <dbReference type="SAM" id="MobiDB-lite"/>
    </source>
</evidence>
<feature type="region of interest" description="Disordered" evidence="1">
    <location>
        <begin position="42"/>
        <end position="63"/>
    </location>
</feature>
<dbReference type="EMBL" id="BRXX01000369">
    <property type="protein sequence ID" value="GMI07704.1"/>
    <property type="molecule type" value="Genomic_DNA"/>
</dbReference>